<dbReference type="RefSeq" id="WP_082015598.1">
    <property type="nucleotide sequence ID" value="NZ_BBPN01000053.1"/>
</dbReference>
<keyword evidence="3 8" id="KW-0812">Transmembrane</keyword>
<feature type="compositionally biased region" description="Low complexity" evidence="7">
    <location>
        <begin position="492"/>
        <end position="503"/>
    </location>
</feature>
<feature type="transmembrane region" description="Helical" evidence="8">
    <location>
        <begin position="355"/>
        <end position="374"/>
    </location>
</feature>
<dbReference type="Pfam" id="PF02687">
    <property type="entry name" value="FtsX"/>
    <property type="match status" value="2"/>
</dbReference>
<gene>
    <name evidence="10" type="ORF">SAMN05414137_101526</name>
</gene>
<evidence type="ECO:0000256" key="3">
    <source>
        <dbReference type="ARBA" id="ARBA00022692"/>
    </source>
</evidence>
<protein>
    <submittedName>
        <fullName evidence="10">Putative ABC transport system permease protein</fullName>
    </submittedName>
</protein>
<evidence type="ECO:0000256" key="7">
    <source>
        <dbReference type="SAM" id="MobiDB-lite"/>
    </source>
</evidence>
<dbReference type="InterPro" id="IPR050250">
    <property type="entry name" value="Macrolide_Exporter_MacB"/>
</dbReference>
<evidence type="ECO:0000259" key="9">
    <source>
        <dbReference type="Pfam" id="PF02687"/>
    </source>
</evidence>
<reference evidence="11" key="1">
    <citation type="submission" date="2016-10" db="EMBL/GenBank/DDBJ databases">
        <authorList>
            <person name="Varghese N."/>
        </authorList>
    </citation>
    <scope>NUCLEOTIDE SEQUENCE [LARGE SCALE GENOMIC DNA]</scope>
    <source>
        <strain evidence="11">DSM 45096 / BCRC 16803 / CGMCC 4.1857 / CIP 109030 / JCM 12277 / KCTC 19219 / NBRC 100920 / 33214</strain>
    </source>
</reference>
<evidence type="ECO:0000256" key="8">
    <source>
        <dbReference type="SAM" id="Phobius"/>
    </source>
</evidence>
<name>A0A1H7GAG6_STRJI</name>
<feature type="transmembrane region" description="Helical" evidence="8">
    <location>
        <begin position="669"/>
        <end position="693"/>
    </location>
</feature>
<feature type="region of interest" description="Disordered" evidence="7">
    <location>
        <begin position="468"/>
        <end position="504"/>
    </location>
</feature>
<accession>A0A1H7GAG6</accession>
<feature type="transmembrane region" description="Helical" evidence="8">
    <location>
        <begin position="20"/>
        <end position="42"/>
    </location>
</feature>
<feature type="transmembrane region" description="Helical" evidence="8">
    <location>
        <begin position="312"/>
        <end position="335"/>
    </location>
</feature>
<feature type="compositionally biased region" description="Gly residues" evidence="7">
    <location>
        <begin position="473"/>
        <end position="491"/>
    </location>
</feature>
<keyword evidence="5 8" id="KW-0472">Membrane</keyword>
<dbReference type="PANTHER" id="PTHR30572">
    <property type="entry name" value="MEMBRANE COMPONENT OF TRANSPORTER-RELATED"/>
    <property type="match status" value="1"/>
</dbReference>
<dbReference type="GO" id="GO:0022857">
    <property type="term" value="F:transmembrane transporter activity"/>
    <property type="evidence" value="ECO:0007669"/>
    <property type="project" value="TreeGrafter"/>
</dbReference>
<dbReference type="GO" id="GO:0005886">
    <property type="term" value="C:plasma membrane"/>
    <property type="evidence" value="ECO:0007669"/>
    <property type="project" value="UniProtKB-SubCell"/>
</dbReference>
<dbReference type="AlphaFoldDB" id="A0A1H7GAG6"/>
<keyword evidence="2" id="KW-1003">Cell membrane</keyword>
<feature type="domain" description="ABC3 transporter permease C-terminal" evidence="9">
    <location>
        <begin position="263"/>
        <end position="376"/>
    </location>
</feature>
<organism evidence="10 11">
    <name type="scientific">Streptacidiphilus jiangxiensis</name>
    <dbReference type="NCBI Taxonomy" id="235985"/>
    <lineage>
        <taxon>Bacteria</taxon>
        <taxon>Bacillati</taxon>
        <taxon>Actinomycetota</taxon>
        <taxon>Actinomycetes</taxon>
        <taxon>Kitasatosporales</taxon>
        <taxon>Streptomycetaceae</taxon>
        <taxon>Streptacidiphilus</taxon>
    </lineage>
</organism>
<evidence type="ECO:0000256" key="6">
    <source>
        <dbReference type="ARBA" id="ARBA00038076"/>
    </source>
</evidence>
<keyword evidence="4 8" id="KW-1133">Transmembrane helix</keyword>
<comment type="subcellular location">
    <subcellularLocation>
        <location evidence="1">Cell membrane</location>
        <topology evidence="1">Multi-pass membrane protein</topology>
    </subcellularLocation>
</comment>
<evidence type="ECO:0000256" key="2">
    <source>
        <dbReference type="ARBA" id="ARBA00022475"/>
    </source>
</evidence>
<evidence type="ECO:0000256" key="5">
    <source>
        <dbReference type="ARBA" id="ARBA00023136"/>
    </source>
</evidence>
<dbReference type="Proteomes" id="UP000183015">
    <property type="component" value="Unassembled WGS sequence"/>
</dbReference>
<comment type="similarity">
    <text evidence="6">Belongs to the ABC-4 integral membrane protein family.</text>
</comment>
<evidence type="ECO:0000256" key="4">
    <source>
        <dbReference type="ARBA" id="ARBA00022989"/>
    </source>
</evidence>
<proteinExistence type="inferred from homology"/>
<keyword evidence="11" id="KW-1185">Reference proteome</keyword>
<dbReference type="eggNOG" id="COG0577">
    <property type="taxonomic scope" value="Bacteria"/>
</dbReference>
<dbReference type="EMBL" id="FOAZ01000001">
    <property type="protein sequence ID" value="SEK32805.1"/>
    <property type="molecule type" value="Genomic_DNA"/>
</dbReference>
<dbReference type="InterPro" id="IPR003838">
    <property type="entry name" value="ABC3_permease_C"/>
</dbReference>
<dbReference type="PANTHER" id="PTHR30572:SF4">
    <property type="entry name" value="ABC TRANSPORTER PERMEASE YTRF"/>
    <property type="match status" value="1"/>
</dbReference>
<evidence type="ECO:0000313" key="10">
    <source>
        <dbReference type="EMBL" id="SEK32805.1"/>
    </source>
</evidence>
<evidence type="ECO:0000313" key="11">
    <source>
        <dbReference type="Proteomes" id="UP000183015"/>
    </source>
</evidence>
<dbReference type="STRING" id="235985.SAMN05414137_101526"/>
<sequence length="809" mass="80815">MSALRTVMGAGVRRRRVQTVVTGLASMMAVTASVLGGSLLVASNAPFDHAFAQQNGAHLAAQFDSAKATAAELDASAHASGVTASAGPFATVTASPGSVVGLTLPAGMSIDPMKLVGRANAGGPVDDVSLTAGHWLSGPGQIVVSADYSGPEISVGQKVDFPNASGGTTELQVVGVARSVSRTADGWVEPGDVSGLASAKGADTGWQMLYRFSSASTAAQLAADRSAVAASLPSGAISGTRSWLDVKNSDDSSTGIFIPFLTAFGLLGVLMSVLIVGNVVAGAVGSGTRRIGILKAIGFTPGQVVRAYMGQALIPAAIGTLIGAVLGNLVAAQILAATEQVYGTTSLTVAPSVDLAVVAGVLLMVSATALVTALRAGRLRTVDALAVGRTPRSGRGRRAARVARALPLPRAVTLGLAQPFARPARAIAMVTAILFGAAAVTFAFGLGTSLQRIQDSKASTADVTVLTSAPPGAGSGPGAAPGGAQVGGTAGGSVSASTTPGSVDTGAMTRAIQAQSGTRAWFGTAQTQVTAAGTTGSVQVTAFVGDASWAGYQMVSGSWFTRPGEAVAPTPFLTATGTKVGDTVQLTDHGKAITVKITGEVFVTKNQGMALLTDARTLASAEPNLHAEYFSIKLAPGTDRNAYTNALNTALKPTGAIAQVGDGGGASQLLIMLDALTGLLTLVLVLVAGLGVLNTVVLDTRERVHDLGVVKALGMTPRQTVAMVIASITVVGLVGGAVGVPLGVALQRIVVPAMGNSAGLRLPASVLDVYQAPALILLGIGGLLIAVLSALLPAGWAARTRTAVALRTE</sequence>
<feature type="transmembrane region" description="Helical" evidence="8">
    <location>
        <begin position="770"/>
        <end position="792"/>
    </location>
</feature>
<feature type="transmembrane region" description="Helical" evidence="8">
    <location>
        <begin position="256"/>
        <end position="281"/>
    </location>
</feature>
<dbReference type="OrthoDB" id="3207485at2"/>
<feature type="transmembrane region" description="Helical" evidence="8">
    <location>
        <begin position="426"/>
        <end position="447"/>
    </location>
</feature>
<feature type="domain" description="ABC3 transporter permease C-terminal" evidence="9">
    <location>
        <begin position="680"/>
        <end position="794"/>
    </location>
</feature>
<evidence type="ECO:0000256" key="1">
    <source>
        <dbReference type="ARBA" id="ARBA00004651"/>
    </source>
</evidence>
<feature type="transmembrane region" description="Helical" evidence="8">
    <location>
        <begin position="721"/>
        <end position="750"/>
    </location>
</feature>